<dbReference type="InterPro" id="IPR007110">
    <property type="entry name" value="Ig-like_dom"/>
</dbReference>
<dbReference type="SUPFAM" id="SSF54452">
    <property type="entry name" value="MHC antigen-recognition domain"/>
    <property type="match status" value="1"/>
</dbReference>
<feature type="domain" description="Ig-like" evidence="4">
    <location>
        <begin position="253"/>
        <end position="348"/>
    </location>
</feature>
<dbReference type="InterPro" id="IPR013783">
    <property type="entry name" value="Ig-like_fold"/>
</dbReference>
<dbReference type="InterPro" id="IPR050208">
    <property type="entry name" value="MHC_class-I_related"/>
</dbReference>
<accession>A0AAW0PPL9</accession>
<evidence type="ECO:0000256" key="3">
    <source>
        <dbReference type="SAM" id="Phobius"/>
    </source>
</evidence>
<dbReference type="GO" id="GO:0006955">
    <property type="term" value="P:immune response"/>
    <property type="evidence" value="ECO:0007669"/>
    <property type="project" value="TreeGrafter"/>
</dbReference>
<organism evidence="5 6">
    <name type="scientific">Mugilogobius chulae</name>
    <name type="common">yellowstripe goby</name>
    <dbReference type="NCBI Taxonomy" id="88201"/>
    <lineage>
        <taxon>Eukaryota</taxon>
        <taxon>Metazoa</taxon>
        <taxon>Chordata</taxon>
        <taxon>Craniata</taxon>
        <taxon>Vertebrata</taxon>
        <taxon>Euteleostomi</taxon>
        <taxon>Actinopterygii</taxon>
        <taxon>Neopterygii</taxon>
        <taxon>Teleostei</taxon>
        <taxon>Neoteleostei</taxon>
        <taxon>Acanthomorphata</taxon>
        <taxon>Gobiaria</taxon>
        <taxon>Gobiiformes</taxon>
        <taxon>Gobioidei</taxon>
        <taxon>Gobiidae</taxon>
        <taxon>Gobionellinae</taxon>
        <taxon>Mugilogobius</taxon>
    </lineage>
</organism>
<dbReference type="InterPro" id="IPR037055">
    <property type="entry name" value="MHC_I-like_Ag-recog_sf"/>
</dbReference>
<gene>
    <name evidence="5" type="ORF">WMY93_004866</name>
</gene>
<sequence length="394" mass="45250">MGRALLFGQIHLLCPKYPPRLRGHNPFVWLVLTQRPAAQLCPVRGLKEYIKVTASIRRSDRLFVCFCSPTALHTLRYCHTSLSGIPNVPEFVSVVFVDDVQISHYDSDTKTCVSKQDWMDRVTQDDPRFWDKQTQDASDKQRREKVSLDEAKRLFSVNEGVHTWQNLFGCDWDDQTDQISRYDQYGFDGEDFISFDFDSETFVARTELASVTKQRWEQDGETVRLTNASDQCVKDLKRAVSLGERVLKRTVLPSISFLQKTSHSSVFCVASSFYPESAMMFWTEDGEVLREPSVHHGEVLPNLDGTYQLSVELLVSPFYTEDSEGGYNEKSQEYHCVFHLSGLQQEINTKVEENNVRRNERATPVASIVVPVVIIVVIVVFVVVCLIRSRRRRC</sequence>
<dbReference type="InterPro" id="IPR003597">
    <property type="entry name" value="Ig_C1-set"/>
</dbReference>
<evidence type="ECO:0000256" key="2">
    <source>
        <dbReference type="RuleBase" id="RU004439"/>
    </source>
</evidence>
<evidence type="ECO:0000313" key="6">
    <source>
        <dbReference type="Proteomes" id="UP001460270"/>
    </source>
</evidence>
<dbReference type="AlphaFoldDB" id="A0AAW0PPL9"/>
<dbReference type="Pfam" id="PF07654">
    <property type="entry name" value="C1-set"/>
    <property type="match status" value="1"/>
</dbReference>
<keyword evidence="6" id="KW-1185">Reference proteome</keyword>
<dbReference type="PRINTS" id="PR01638">
    <property type="entry name" value="MHCCLASSI"/>
</dbReference>
<feature type="transmembrane region" description="Helical" evidence="3">
    <location>
        <begin position="365"/>
        <end position="387"/>
    </location>
</feature>
<evidence type="ECO:0000256" key="1">
    <source>
        <dbReference type="ARBA" id="ARBA00023180"/>
    </source>
</evidence>
<dbReference type="InterPro" id="IPR001039">
    <property type="entry name" value="MHC_I_a_a1/a2"/>
</dbReference>
<dbReference type="Proteomes" id="UP001460270">
    <property type="component" value="Unassembled WGS sequence"/>
</dbReference>
<keyword evidence="3" id="KW-1133">Transmembrane helix</keyword>
<comment type="similarity">
    <text evidence="2">Belongs to the MHC class I family.</text>
</comment>
<dbReference type="InterPro" id="IPR011161">
    <property type="entry name" value="MHC_I-like_Ag-recog"/>
</dbReference>
<dbReference type="PANTHER" id="PTHR16675">
    <property type="entry name" value="MHC CLASS I-RELATED"/>
    <property type="match status" value="1"/>
</dbReference>
<dbReference type="PROSITE" id="PS50835">
    <property type="entry name" value="IG_LIKE"/>
    <property type="match status" value="1"/>
</dbReference>
<dbReference type="PANTHER" id="PTHR16675:SF237">
    <property type="entry name" value="MHC CLASS I ANTIGEN TRANSCRIPT VARIANT 1-RELATED"/>
    <property type="match status" value="1"/>
</dbReference>
<keyword evidence="1" id="KW-0325">Glycoprotein</keyword>
<dbReference type="GO" id="GO:0005615">
    <property type="term" value="C:extracellular space"/>
    <property type="evidence" value="ECO:0007669"/>
    <property type="project" value="TreeGrafter"/>
</dbReference>
<dbReference type="InterPro" id="IPR011162">
    <property type="entry name" value="MHC_I/II-like_Ag-recog"/>
</dbReference>
<name>A0AAW0PPL9_9GOBI</name>
<dbReference type="Gene3D" id="2.60.40.10">
    <property type="entry name" value="Immunoglobulins"/>
    <property type="match status" value="1"/>
</dbReference>
<dbReference type="EMBL" id="JBBPFD010000003">
    <property type="protein sequence ID" value="KAK7933970.1"/>
    <property type="molecule type" value="Genomic_DNA"/>
</dbReference>
<dbReference type="InterPro" id="IPR036179">
    <property type="entry name" value="Ig-like_dom_sf"/>
</dbReference>
<keyword evidence="3" id="KW-0812">Transmembrane</keyword>
<reference evidence="6" key="1">
    <citation type="submission" date="2024-04" db="EMBL/GenBank/DDBJ databases">
        <title>Salinicola lusitanus LLJ914,a marine bacterium isolated from the Okinawa Trough.</title>
        <authorList>
            <person name="Li J."/>
        </authorList>
    </citation>
    <scope>NUCLEOTIDE SEQUENCE [LARGE SCALE GENOMIC DNA]</scope>
</reference>
<dbReference type="Pfam" id="PF00129">
    <property type="entry name" value="MHC_I"/>
    <property type="match status" value="1"/>
</dbReference>
<dbReference type="Gene3D" id="3.30.500.10">
    <property type="entry name" value="MHC class I-like antigen recognition-like"/>
    <property type="match status" value="1"/>
</dbReference>
<evidence type="ECO:0000259" key="4">
    <source>
        <dbReference type="PROSITE" id="PS50835"/>
    </source>
</evidence>
<evidence type="ECO:0000313" key="5">
    <source>
        <dbReference type="EMBL" id="KAK7933970.1"/>
    </source>
</evidence>
<proteinExistence type="inferred from homology"/>
<comment type="caution">
    <text evidence="5">The sequence shown here is derived from an EMBL/GenBank/DDBJ whole genome shotgun (WGS) entry which is preliminary data.</text>
</comment>
<protein>
    <recommendedName>
        <fullName evidence="4">Ig-like domain-containing protein</fullName>
    </recommendedName>
</protein>
<dbReference type="FunFam" id="3.30.500.10:FF:000001">
    <property type="entry name" value="H-2 class I histocompatibility antigen, alpha chain"/>
    <property type="match status" value="1"/>
</dbReference>
<keyword evidence="3" id="KW-0472">Membrane</keyword>
<dbReference type="SUPFAM" id="SSF48726">
    <property type="entry name" value="Immunoglobulin"/>
    <property type="match status" value="1"/>
</dbReference>
<dbReference type="GO" id="GO:0009897">
    <property type="term" value="C:external side of plasma membrane"/>
    <property type="evidence" value="ECO:0007669"/>
    <property type="project" value="TreeGrafter"/>
</dbReference>